<dbReference type="Gene3D" id="3.90.280.10">
    <property type="entry name" value="PEBP-like"/>
    <property type="match status" value="1"/>
</dbReference>
<feature type="coiled-coil region" evidence="6">
    <location>
        <begin position="105"/>
        <end position="132"/>
    </location>
</feature>
<proteinExistence type="inferred from homology"/>
<evidence type="ECO:0000256" key="5">
    <source>
        <dbReference type="ARBA" id="ARBA00039444"/>
    </source>
</evidence>
<comment type="similarity">
    <text evidence="4">Belongs to the phosphatidylethanolamine-binding protein family. Mitochondrion-specific ribosomal protein mL38 subfamily.</text>
</comment>
<comment type="caution">
    <text evidence="7">The sequence shown here is derived from an EMBL/GenBank/DDBJ whole genome shotgun (WGS) entry which is preliminary data.</text>
</comment>
<evidence type="ECO:0000256" key="3">
    <source>
        <dbReference type="ARBA" id="ARBA00037226"/>
    </source>
</evidence>
<dbReference type="Gene3D" id="1.20.58.1180">
    <property type="match status" value="1"/>
</dbReference>
<name>A0A9P4LX92_9PEZI</name>
<keyword evidence="2" id="KW-0496">Mitochondrion</keyword>
<evidence type="ECO:0000313" key="7">
    <source>
        <dbReference type="EMBL" id="KAF2087374.1"/>
    </source>
</evidence>
<dbReference type="PANTHER" id="PTHR11362">
    <property type="entry name" value="PHOSPHATIDYLETHANOLAMINE-BINDING PROTEIN"/>
    <property type="match status" value="1"/>
</dbReference>
<dbReference type="AlphaFoldDB" id="A0A9P4LX92"/>
<dbReference type="GO" id="GO:0005739">
    <property type="term" value="C:mitochondrion"/>
    <property type="evidence" value="ECO:0007669"/>
    <property type="project" value="UniProtKB-SubCell"/>
</dbReference>
<comment type="function">
    <text evidence="3">Component of the mitochondrial ribosome (mitoribosome), a dedicated translation machinery responsible for the synthesis of mitochondrial genome-encoded proteins, including at least some of the essential transmembrane subunits of the mitochondrial respiratory chain. The mitoribosomes are attached to the mitochondrial inner membrane and translation products are cotranslationally integrated into the membrane.</text>
</comment>
<evidence type="ECO:0000256" key="2">
    <source>
        <dbReference type="ARBA" id="ARBA00023128"/>
    </source>
</evidence>
<evidence type="ECO:0000256" key="4">
    <source>
        <dbReference type="ARBA" id="ARBA00038016"/>
    </source>
</evidence>
<reference evidence="7" key="1">
    <citation type="journal article" date="2020" name="Stud. Mycol.">
        <title>101 Dothideomycetes genomes: a test case for predicting lifestyles and emergence of pathogens.</title>
        <authorList>
            <person name="Haridas S."/>
            <person name="Albert R."/>
            <person name="Binder M."/>
            <person name="Bloem J."/>
            <person name="Labutti K."/>
            <person name="Salamov A."/>
            <person name="Andreopoulos B."/>
            <person name="Baker S."/>
            <person name="Barry K."/>
            <person name="Bills G."/>
            <person name="Bluhm B."/>
            <person name="Cannon C."/>
            <person name="Castanera R."/>
            <person name="Culley D."/>
            <person name="Daum C."/>
            <person name="Ezra D."/>
            <person name="Gonzalez J."/>
            <person name="Henrissat B."/>
            <person name="Kuo A."/>
            <person name="Liang C."/>
            <person name="Lipzen A."/>
            <person name="Lutzoni F."/>
            <person name="Magnuson J."/>
            <person name="Mondo S."/>
            <person name="Nolan M."/>
            <person name="Ohm R."/>
            <person name="Pangilinan J."/>
            <person name="Park H.-J."/>
            <person name="Ramirez L."/>
            <person name="Alfaro M."/>
            <person name="Sun H."/>
            <person name="Tritt A."/>
            <person name="Yoshinaga Y."/>
            <person name="Zwiers L.-H."/>
            <person name="Turgeon B."/>
            <person name="Goodwin S."/>
            <person name="Spatafora J."/>
            <person name="Crous P."/>
            <person name="Grigoriev I."/>
        </authorList>
    </citation>
    <scope>NUCLEOTIDE SEQUENCE</scope>
    <source>
        <strain evidence="7">CBS 121410</strain>
    </source>
</reference>
<dbReference type="Pfam" id="PF01161">
    <property type="entry name" value="PBP"/>
    <property type="match status" value="1"/>
</dbReference>
<dbReference type="SUPFAM" id="SSF49777">
    <property type="entry name" value="PEBP-like"/>
    <property type="match status" value="1"/>
</dbReference>
<dbReference type="InterPro" id="IPR035810">
    <property type="entry name" value="PEBP_euk"/>
</dbReference>
<organism evidence="7 8">
    <name type="scientific">Saccharata proteae CBS 121410</name>
    <dbReference type="NCBI Taxonomy" id="1314787"/>
    <lineage>
        <taxon>Eukaryota</taxon>
        <taxon>Fungi</taxon>
        <taxon>Dikarya</taxon>
        <taxon>Ascomycota</taxon>
        <taxon>Pezizomycotina</taxon>
        <taxon>Dothideomycetes</taxon>
        <taxon>Dothideomycetes incertae sedis</taxon>
        <taxon>Botryosphaeriales</taxon>
        <taxon>Saccharataceae</taxon>
        <taxon>Saccharata</taxon>
    </lineage>
</organism>
<dbReference type="EMBL" id="ML978720">
    <property type="protein sequence ID" value="KAF2087374.1"/>
    <property type="molecule type" value="Genomic_DNA"/>
</dbReference>
<dbReference type="FunFam" id="3.90.280.10:FF:000004">
    <property type="entry name" value="Mitochondrial large ribosomal subunit YmL35"/>
    <property type="match status" value="1"/>
</dbReference>
<gene>
    <name evidence="7" type="ORF">K490DRAFT_73765</name>
</gene>
<evidence type="ECO:0000256" key="6">
    <source>
        <dbReference type="SAM" id="Coils"/>
    </source>
</evidence>
<dbReference type="Proteomes" id="UP000799776">
    <property type="component" value="Unassembled WGS sequence"/>
</dbReference>
<comment type="subcellular location">
    <subcellularLocation>
        <location evidence="1">Mitochondrion</location>
    </subcellularLocation>
</comment>
<dbReference type="FunFam" id="1.20.58.1180:FF:000001">
    <property type="entry name" value="Mitochondrial large ribosomal subunit YmL35"/>
    <property type="match status" value="1"/>
</dbReference>
<dbReference type="InterPro" id="IPR008914">
    <property type="entry name" value="PEBP"/>
</dbReference>
<evidence type="ECO:0000256" key="1">
    <source>
        <dbReference type="ARBA" id="ARBA00004173"/>
    </source>
</evidence>
<keyword evidence="8" id="KW-1185">Reference proteome</keyword>
<sequence length="419" mass="48100">MPAAKQATRQLQACFRATLPTHPARTSALQCRSFTSTTASPEEAQVQQQSWADLDPNTVLTRRDERRLLRSGRAPIGSRRRRAALQQSAQIPFEQLPYQCFQEARKVLQEDRQEKIRAIEQQRQQIAKIQAQDAAAFGGVQAKETRLKTRTKLLEKLKVLADINDPIVKRKFEDGTGDMNKPVYRHLANRKWRQYKRKVIVQRIEQYNIVPDYLQKLEPIVDVSIAFDRRNVQPGDFVESQISEKPANLNVQVFEKGERLVSVVVVDADVPVVESEGFEYRCHFIGANIPIAPTKTAIKLGELSPDSQVALPWLPPTAQKGSPYHRLSVFVLEQKDGQTLDVNAMKERYADDGVKNFKLRSFIDVFKVTPIGFNLFRTQWDEHMEDVMMRNGIEGADIEFRREPSKKLPYKKKDGARYR</sequence>
<evidence type="ECO:0000313" key="8">
    <source>
        <dbReference type="Proteomes" id="UP000799776"/>
    </source>
</evidence>
<dbReference type="InterPro" id="IPR036610">
    <property type="entry name" value="PEBP-like_sf"/>
</dbReference>
<dbReference type="PANTHER" id="PTHR11362:SF82">
    <property type="entry name" value="PHOSPHATIDYLETHANOLAMINE-BINDING PROTEIN 4"/>
    <property type="match status" value="1"/>
</dbReference>
<protein>
    <recommendedName>
        <fullName evidence="5">Large ribosomal subunit protein mL38</fullName>
    </recommendedName>
</protein>
<accession>A0A9P4LX92</accession>
<dbReference type="OrthoDB" id="2153661at2759"/>
<keyword evidence="6" id="KW-0175">Coiled coil</keyword>